<feature type="compositionally biased region" description="Low complexity" evidence="2">
    <location>
        <begin position="96"/>
        <end position="126"/>
    </location>
</feature>
<feature type="compositionally biased region" description="Acidic residues" evidence="2">
    <location>
        <begin position="23"/>
        <end position="33"/>
    </location>
</feature>
<sequence length="303" mass="34235">MASGSSRLPERSTRGKRIQKLLEEEDEEDEDFWGQEAWREDAADDDYVSEKETSDEGDSDFSNDEDSEEDEEVEVTKERKRPALKVPGRKAKKAVRISAPSSAATPAARPAPSAAAASRQRASPRVAEQRAAVLIPRTVRKSTQKRTAEAFKEQEKQEKERIEREKKMKKKPKAEEKLLTQEELLAEAAQTEIENMASLAKMIALEEETKAKAMATKKAYDGPMIKYRSFREGDSSKVVLEVCNMKVPMHMRPQRAPPHPEKLKCIVTGLPAKYCDPVTGMPYANVQAFKQIRQRYGPKAKKR</sequence>
<comment type="similarity">
    <text evidence="1">Belongs to the VPS72/YL1 family.</text>
</comment>
<name>A0A7S1X190_9CHLO</name>
<feature type="compositionally biased region" description="Basic residues" evidence="2">
    <location>
        <begin position="78"/>
        <end position="95"/>
    </location>
</feature>
<evidence type="ECO:0000256" key="2">
    <source>
        <dbReference type="SAM" id="MobiDB-lite"/>
    </source>
</evidence>
<dbReference type="EMBL" id="HBGG01008889">
    <property type="protein sequence ID" value="CAD9202245.1"/>
    <property type="molecule type" value="Transcribed_RNA"/>
</dbReference>
<dbReference type="GO" id="GO:0005634">
    <property type="term" value="C:nucleus"/>
    <property type="evidence" value="ECO:0007669"/>
    <property type="project" value="TreeGrafter"/>
</dbReference>
<dbReference type="AlphaFoldDB" id="A0A7S1X190"/>
<dbReference type="Pfam" id="PF08265">
    <property type="entry name" value="YL1_C"/>
    <property type="match status" value="1"/>
</dbReference>
<feature type="compositionally biased region" description="Basic and acidic residues" evidence="2">
    <location>
        <begin position="146"/>
        <end position="166"/>
    </location>
</feature>
<dbReference type="PANTHER" id="PTHR13275">
    <property type="entry name" value="YL-1 PROTEIN TRANSCRIPTION FACTOR-LIKE 1"/>
    <property type="match status" value="1"/>
</dbReference>
<organism evidence="4">
    <name type="scientific">Tetraselmis chuii</name>
    <dbReference type="NCBI Taxonomy" id="63592"/>
    <lineage>
        <taxon>Eukaryota</taxon>
        <taxon>Viridiplantae</taxon>
        <taxon>Chlorophyta</taxon>
        <taxon>core chlorophytes</taxon>
        <taxon>Chlorodendrophyceae</taxon>
        <taxon>Chlorodendrales</taxon>
        <taxon>Chlorodendraceae</taxon>
        <taxon>Tetraselmis</taxon>
    </lineage>
</organism>
<reference evidence="4" key="1">
    <citation type="submission" date="2021-01" db="EMBL/GenBank/DDBJ databases">
        <authorList>
            <person name="Corre E."/>
            <person name="Pelletier E."/>
            <person name="Niang G."/>
            <person name="Scheremetjew M."/>
            <person name="Finn R."/>
            <person name="Kale V."/>
            <person name="Holt S."/>
            <person name="Cochrane G."/>
            <person name="Meng A."/>
            <person name="Brown T."/>
            <person name="Cohen L."/>
        </authorList>
    </citation>
    <scope>NUCLEOTIDE SEQUENCE</scope>
    <source>
        <strain evidence="4">PLY429</strain>
    </source>
</reference>
<protein>
    <recommendedName>
        <fullName evidence="3">Vps72/YL1 C-terminal domain-containing protein</fullName>
    </recommendedName>
</protein>
<dbReference type="InterPro" id="IPR013272">
    <property type="entry name" value="Vps72/YL1_C"/>
</dbReference>
<evidence type="ECO:0000259" key="3">
    <source>
        <dbReference type="SMART" id="SM00993"/>
    </source>
</evidence>
<feature type="compositionally biased region" description="Acidic residues" evidence="2">
    <location>
        <begin position="55"/>
        <end position="73"/>
    </location>
</feature>
<evidence type="ECO:0000256" key="1">
    <source>
        <dbReference type="ARBA" id="ARBA00006832"/>
    </source>
</evidence>
<dbReference type="InterPro" id="IPR046757">
    <property type="entry name" value="YL1_N"/>
</dbReference>
<proteinExistence type="inferred from homology"/>
<feature type="region of interest" description="Disordered" evidence="2">
    <location>
        <begin position="1"/>
        <end position="174"/>
    </location>
</feature>
<evidence type="ECO:0000313" key="4">
    <source>
        <dbReference type="EMBL" id="CAD9202245.1"/>
    </source>
</evidence>
<gene>
    <name evidence="4" type="ORF">TCHU04912_LOCUS4478</name>
</gene>
<accession>A0A7S1X190</accession>
<dbReference type="Pfam" id="PF05764">
    <property type="entry name" value="YL1"/>
    <property type="match status" value="1"/>
</dbReference>
<feature type="domain" description="Vps72/YL1 C-terminal" evidence="3">
    <location>
        <begin position="263"/>
        <end position="292"/>
    </location>
</feature>
<dbReference type="PANTHER" id="PTHR13275:SF4">
    <property type="entry name" value="VACUOLAR PROTEIN SORTING-ASSOCIATED PROTEIN 72 HOMOLOG"/>
    <property type="match status" value="1"/>
</dbReference>
<dbReference type="SMART" id="SM00993">
    <property type="entry name" value="YL1_C"/>
    <property type="match status" value="1"/>
</dbReference>